<evidence type="ECO:0000313" key="3">
    <source>
        <dbReference type="EMBL" id="MBA9003215.1"/>
    </source>
</evidence>
<keyword evidence="4" id="KW-1185">Reference proteome</keyword>
<feature type="compositionally biased region" description="Basic and acidic residues" evidence="1">
    <location>
        <begin position="60"/>
        <end position="69"/>
    </location>
</feature>
<gene>
    <name evidence="3" type="ORF">HNR21_002097</name>
</gene>
<evidence type="ECO:0000256" key="1">
    <source>
        <dbReference type="SAM" id="MobiDB-lite"/>
    </source>
</evidence>
<feature type="compositionally biased region" description="Pro residues" evidence="1">
    <location>
        <begin position="83"/>
        <end position="94"/>
    </location>
</feature>
<dbReference type="RefSeq" id="WP_182705035.1">
    <property type="nucleotide sequence ID" value="NZ_JACJII010000001.1"/>
</dbReference>
<keyword evidence="2" id="KW-0812">Transmembrane</keyword>
<evidence type="ECO:0000313" key="4">
    <source>
        <dbReference type="Proteomes" id="UP000539313"/>
    </source>
</evidence>
<organism evidence="3 4">
    <name type="scientific">Thermomonospora cellulosilytica</name>
    <dbReference type="NCBI Taxonomy" id="1411118"/>
    <lineage>
        <taxon>Bacteria</taxon>
        <taxon>Bacillati</taxon>
        <taxon>Actinomycetota</taxon>
        <taxon>Actinomycetes</taxon>
        <taxon>Streptosporangiales</taxon>
        <taxon>Thermomonosporaceae</taxon>
        <taxon>Thermomonospora</taxon>
    </lineage>
</organism>
<protein>
    <submittedName>
        <fullName evidence="3">Uncharacterized protein</fullName>
    </submittedName>
</protein>
<reference evidence="3 4" key="1">
    <citation type="submission" date="2020-08" db="EMBL/GenBank/DDBJ databases">
        <title>Sequencing the genomes of 1000 actinobacteria strains.</title>
        <authorList>
            <person name="Klenk H.-P."/>
        </authorList>
    </citation>
    <scope>NUCLEOTIDE SEQUENCE [LARGE SCALE GENOMIC DNA]</scope>
    <source>
        <strain evidence="3 4">DSM 45823</strain>
    </source>
</reference>
<keyword evidence="2" id="KW-0472">Membrane</keyword>
<dbReference type="EMBL" id="JACJII010000001">
    <property type="protein sequence ID" value="MBA9003215.1"/>
    <property type="molecule type" value="Genomic_DNA"/>
</dbReference>
<evidence type="ECO:0000256" key="2">
    <source>
        <dbReference type="SAM" id="Phobius"/>
    </source>
</evidence>
<sequence length="287" mass="30518">MQCPVCGSDTASASPRCIRCNAPLGDATARDDATVRDGAGPVPPPEGDDRTTRLSPEPWDTPHTEDEQTTRLSPEPWEQPGDPWGPPQIWQPPPPRRRRRATPWVAIAVGGWILAVAALAIVFWPGDEEPAPEPTAGVAQNTTAVPTPGPTTAETTGSAQQQAAQIDAVLGDMTATRGELGGIVAAGCDRDALQRIRDSRQEQLDRAEALEVDALPDGEALKNALTSALRISLESNDLYLSHAPGCPSESAAEDVNSRATRAKTELVGYWNRIAAQYGLSPRDPSTI</sequence>
<name>A0A7W3MWI6_9ACTN</name>
<dbReference type="AlphaFoldDB" id="A0A7W3MWI6"/>
<accession>A0A7W3MWI6</accession>
<proteinExistence type="predicted"/>
<feature type="transmembrane region" description="Helical" evidence="2">
    <location>
        <begin position="104"/>
        <end position="124"/>
    </location>
</feature>
<dbReference type="Proteomes" id="UP000539313">
    <property type="component" value="Unassembled WGS sequence"/>
</dbReference>
<feature type="region of interest" description="Disordered" evidence="1">
    <location>
        <begin position="1"/>
        <end position="98"/>
    </location>
</feature>
<keyword evidence="2" id="KW-1133">Transmembrane helix</keyword>
<comment type="caution">
    <text evidence="3">The sequence shown here is derived from an EMBL/GenBank/DDBJ whole genome shotgun (WGS) entry which is preliminary data.</text>
</comment>